<dbReference type="PIRSF" id="PIRSF004440">
    <property type="entry name" value="GpP"/>
    <property type="match status" value="1"/>
</dbReference>
<protein>
    <submittedName>
        <fullName evidence="4">Mu-like prophage tail protein gpP</fullName>
    </submittedName>
</protein>
<evidence type="ECO:0000259" key="3">
    <source>
        <dbReference type="Pfam" id="PF22255"/>
    </source>
</evidence>
<dbReference type="InterPro" id="IPR049354">
    <property type="entry name" value="GpP-like_N"/>
</dbReference>
<evidence type="ECO:0000259" key="1">
    <source>
        <dbReference type="Pfam" id="PF21683"/>
    </source>
</evidence>
<evidence type="ECO:0000313" key="4">
    <source>
        <dbReference type="EMBL" id="VUX47849.1"/>
    </source>
</evidence>
<reference evidence="4" key="1">
    <citation type="submission" date="2018-11" db="EMBL/GenBank/DDBJ databases">
        <authorList>
            <person name="Onetto C."/>
        </authorList>
    </citation>
    <scope>NUCLEOTIDE SEQUENCE [LARGE SCALE GENOMIC DNA]</scope>
</reference>
<evidence type="ECO:0000259" key="2">
    <source>
        <dbReference type="Pfam" id="PF21929"/>
    </source>
</evidence>
<dbReference type="Gene3D" id="3.55.50.10">
    <property type="entry name" value="Baseplate protein-like domains"/>
    <property type="match status" value="1"/>
</dbReference>
<proteinExistence type="predicted"/>
<dbReference type="Proteomes" id="UP000326641">
    <property type="component" value="Unassembled WGS sequence"/>
</dbReference>
<keyword evidence="5" id="KW-1185">Reference proteome</keyword>
<sequence length="361" mass="38502">MVEAIQLRPRGTPRPQSQDIQLVIGGSRYGGWTDVSVVRSMEAGSGGFDIAYTDSPASSGGIKAGEHCVLELAGQPVITGWVDRTQHTWGAGTHGLSVSGRDATADLVDCTAIHSPAEWRGLKLEELAAILAAPFAVPVTADTDTGARFAFWRLEHGETAWEAIERACRLRGCLALPDGAGGLVIARAGESGTASGLLTGGAKGNVVTWTLDEDHMDRYSQYRVLAQRPGGDDEAVADYCHVRGEARDPAVTRYRPLVLPAEDAADAGVALQRAQWEAVVRRARGVRAQAAVVGWMDGGGVLWRPNTRVRTSDPWNGDREWLIATCRYNISDAGTMTEMELADPDAYLPDPAETAAAEGGR</sequence>
<dbReference type="SUPFAM" id="SSF69279">
    <property type="entry name" value="Phage tail proteins"/>
    <property type="match status" value="2"/>
</dbReference>
<dbReference type="Gene3D" id="2.30.300.10">
    <property type="entry name" value="Baseplate protein-like domain - beta roll fold"/>
    <property type="match status" value="1"/>
</dbReference>
<dbReference type="Pfam" id="PF22255">
    <property type="entry name" value="Gp44-like_2nd"/>
    <property type="match status" value="1"/>
</dbReference>
<dbReference type="InterPro" id="IPR053982">
    <property type="entry name" value="Gp44/GpP-like_C"/>
</dbReference>
<dbReference type="AlphaFoldDB" id="A0A564WID3"/>
<name>A0A564WID3_9PROT</name>
<dbReference type="EMBL" id="UXAT02000053">
    <property type="protein sequence ID" value="VUX47849.1"/>
    <property type="molecule type" value="Genomic_DNA"/>
</dbReference>
<gene>
    <name evidence="4" type="ORF">DF3PA_80009</name>
</gene>
<dbReference type="Pfam" id="PF21683">
    <property type="entry name" value="GpP-like_1st"/>
    <property type="match status" value="1"/>
</dbReference>
<comment type="caution">
    <text evidence="4">The sequence shown here is derived from an EMBL/GenBank/DDBJ whole genome shotgun (WGS) entry which is preliminary data.</text>
</comment>
<feature type="domain" description="Baseplate hub protein gp44-like N-terminal" evidence="1">
    <location>
        <begin position="19"/>
        <end position="102"/>
    </location>
</feature>
<dbReference type="InterPro" id="IPR053981">
    <property type="entry name" value="Gp44/GpP-like_2nd"/>
</dbReference>
<dbReference type="InterPro" id="IPR026276">
    <property type="entry name" value="Baseplate_GpP"/>
</dbReference>
<dbReference type="Pfam" id="PF21929">
    <property type="entry name" value="GpP_4th"/>
    <property type="match status" value="1"/>
</dbReference>
<feature type="domain" description="Baseplate hub protein gp44/GpP-like C-terminal" evidence="2">
    <location>
        <begin position="270"/>
        <end position="349"/>
    </location>
</feature>
<accession>A0A564WID3</accession>
<organism evidence="4 5">
    <name type="scientific">Candidatus Defluviicoccus seviourii</name>
    <dbReference type="NCBI Taxonomy" id="2565273"/>
    <lineage>
        <taxon>Bacteria</taxon>
        <taxon>Pseudomonadati</taxon>
        <taxon>Pseudomonadota</taxon>
        <taxon>Alphaproteobacteria</taxon>
        <taxon>Rhodospirillales</taxon>
        <taxon>Rhodospirillaceae</taxon>
        <taxon>Defluviicoccus</taxon>
    </lineage>
</organism>
<dbReference type="Gene3D" id="3.30.1920.10">
    <property type="entry name" value="Baseplate protein-like domains - 2 layer sandwich fold"/>
    <property type="match status" value="1"/>
</dbReference>
<dbReference type="InterPro" id="IPR023399">
    <property type="entry name" value="Baseplate-like_2-layer_sand"/>
</dbReference>
<evidence type="ECO:0000313" key="5">
    <source>
        <dbReference type="Proteomes" id="UP000326641"/>
    </source>
</evidence>
<feature type="domain" description="Baseplate hub protein gp44/GpP-like second" evidence="3">
    <location>
        <begin position="104"/>
        <end position="187"/>
    </location>
</feature>